<dbReference type="Proteomes" id="UP000600307">
    <property type="component" value="Unassembled WGS sequence"/>
</dbReference>
<feature type="region of interest" description="Disordered" evidence="2">
    <location>
        <begin position="23"/>
        <end position="51"/>
    </location>
</feature>
<dbReference type="InterPro" id="IPR005220">
    <property type="entry name" value="CarO-like"/>
</dbReference>
<name>A0ABS0DP87_9GAMM</name>
<sequence>MKSWIIILLAACAINTQVMADTGGGFKNDDTPPPQHEQDSGQRGMQDAHTNNVARIKKTQSLNWVTVEGYLIKKTGENSYIFRDQTGTMDVHIKQSAWNGQEITPADIVSLSGRTEKKGHDIVLNAEQLRKQ</sequence>
<reference evidence="4 5" key="1">
    <citation type="submission" date="2020-11" db="EMBL/GenBank/DDBJ databases">
        <title>Taxonomic investigation of Rahnella spp.</title>
        <authorList>
            <person name="Lee S.D."/>
        </authorList>
    </citation>
    <scope>NUCLEOTIDE SEQUENCE [LARGE SCALE GENOMIC DNA]</scope>
    <source>
        <strain evidence="4 5">SAP-10</strain>
    </source>
</reference>
<dbReference type="RefSeq" id="WP_095922029.1">
    <property type="nucleotide sequence ID" value="NZ_CP089919.1"/>
</dbReference>
<feature type="chain" id="PRO_5046384213" evidence="3">
    <location>
        <begin position="21"/>
        <end position="132"/>
    </location>
</feature>
<evidence type="ECO:0000256" key="2">
    <source>
        <dbReference type="SAM" id="MobiDB-lite"/>
    </source>
</evidence>
<dbReference type="PANTHER" id="PTHR36571:SF2">
    <property type="entry name" value="PERIPLASMIC PROTEIN"/>
    <property type="match status" value="1"/>
</dbReference>
<dbReference type="EMBL" id="JADOBH010000002">
    <property type="protein sequence ID" value="MBF7955711.1"/>
    <property type="molecule type" value="Genomic_DNA"/>
</dbReference>
<evidence type="ECO:0000256" key="1">
    <source>
        <dbReference type="ARBA" id="ARBA00022729"/>
    </source>
</evidence>
<dbReference type="NCBIfam" id="NF033674">
    <property type="entry name" value="stress_OB_fold"/>
    <property type="match status" value="1"/>
</dbReference>
<protein>
    <submittedName>
        <fullName evidence="4">NirD/YgiW/YdeI family stress tolerance protein</fullName>
    </submittedName>
</protein>
<evidence type="ECO:0000313" key="5">
    <source>
        <dbReference type="Proteomes" id="UP000600307"/>
    </source>
</evidence>
<dbReference type="Gene3D" id="2.40.50.200">
    <property type="entry name" value="Bacterial OB-fold"/>
    <property type="match status" value="1"/>
</dbReference>
<dbReference type="InterPro" id="IPR036700">
    <property type="entry name" value="BOBF_sf"/>
</dbReference>
<gene>
    <name evidence="4" type="ORF">IV431_09130</name>
</gene>
<dbReference type="SUPFAM" id="SSF101756">
    <property type="entry name" value="Hypothetical protein YgiW"/>
    <property type="match status" value="1"/>
</dbReference>
<evidence type="ECO:0000256" key="3">
    <source>
        <dbReference type="SAM" id="SignalP"/>
    </source>
</evidence>
<keyword evidence="5" id="KW-1185">Reference proteome</keyword>
<accession>A0ABS0DP87</accession>
<organism evidence="4 5">
    <name type="scientific">Rahnella victoriana</name>
    <dbReference type="NCBI Taxonomy" id="1510570"/>
    <lineage>
        <taxon>Bacteria</taxon>
        <taxon>Pseudomonadati</taxon>
        <taxon>Pseudomonadota</taxon>
        <taxon>Gammaproteobacteria</taxon>
        <taxon>Enterobacterales</taxon>
        <taxon>Yersiniaceae</taxon>
        <taxon>Rahnella</taxon>
    </lineage>
</organism>
<feature type="signal peptide" evidence="3">
    <location>
        <begin position="1"/>
        <end position="20"/>
    </location>
</feature>
<proteinExistence type="predicted"/>
<dbReference type="PANTHER" id="PTHR36571">
    <property type="entry name" value="PROTEIN YGIW"/>
    <property type="match status" value="1"/>
</dbReference>
<dbReference type="Pfam" id="PF04076">
    <property type="entry name" value="BOF"/>
    <property type="match status" value="1"/>
</dbReference>
<keyword evidence="1 3" id="KW-0732">Signal</keyword>
<comment type="caution">
    <text evidence="4">The sequence shown here is derived from an EMBL/GenBank/DDBJ whole genome shotgun (WGS) entry which is preliminary data.</text>
</comment>
<evidence type="ECO:0000313" key="4">
    <source>
        <dbReference type="EMBL" id="MBF7955711.1"/>
    </source>
</evidence>